<proteinExistence type="predicted"/>
<accession>A0A0A9BTR9</accession>
<name>A0A0A9BTR9_ARUDO</name>
<sequence length="67" mass="7196">MKPESEASQSMMNPRLKSGSYSMGPLMSACLRAASATFAAVDHVNASSLRSCVRCPVTTPYPAMNLW</sequence>
<dbReference type="EMBL" id="GBRH01235258">
    <property type="protein sequence ID" value="JAD62637.1"/>
    <property type="molecule type" value="Transcribed_RNA"/>
</dbReference>
<reference evidence="1" key="1">
    <citation type="submission" date="2014-09" db="EMBL/GenBank/DDBJ databases">
        <authorList>
            <person name="Magalhaes I.L.F."/>
            <person name="Oliveira U."/>
            <person name="Santos F.R."/>
            <person name="Vidigal T.H.D.A."/>
            <person name="Brescovit A.D."/>
            <person name="Santos A.J."/>
        </authorList>
    </citation>
    <scope>NUCLEOTIDE SEQUENCE</scope>
    <source>
        <tissue evidence="1">Shoot tissue taken approximately 20 cm above the soil surface</tissue>
    </source>
</reference>
<reference evidence="1" key="2">
    <citation type="journal article" date="2015" name="Data Brief">
        <title>Shoot transcriptome of the giant reed, Arundo donax.</title>
        <authorList>
            <person name="Barrero R.A."/>
            <person name="Guerrero F.D."/>
            <person name="Moolhuijzen P."/>
            <person name="Goolsby J.A."/>
            <person name="Tidwell J."/>
            <person name="Bellgard S.E."/>
            <person name="Bellgard M.I."/>
        </authorList>
    </citation>
    <scope>NUCLEOTIDE SEQUENCE</scope>
    <source>
        <tissue evidence="1">Shoot tissue taken approximately 20 cm above the soil surface</tissue>
    </source>
</reference>
<organism evidence="1">
    <name type="scientific">Arundo donax</name>
    <name type="common">Giant reed</name>
    <name type="synonym">Donax arundinaceus</name>
    <dbReference type="NCBI Taxonomy" id="35708"/>
    <lineage>
        <taxon>Eukaryota</taxon>
        <taxon>Viridiplantae</taxon>
        <taxon>Streptophyta</taxon>
        <taxon>Embryophyta</taxon>
        <taxon>Tracheophyta</taxon>
        <taxon>Spermatophyta</taxon>
        <taxon>Magnoliopsida</taxon>
        <taxon>Liliopsida</taxon>
        <taxon>Poales</taxon>
        <taxon>Poaceae</taxon>
        <taxon>PACMAD clade</taxon>
        <taxon>Arundinoideae</taxon>
        <taxon>Arundineae</taxon>
        <taxon>Arundo</taxon>
    </lineage>
</organism>
<dbReference type="PROSITE" id="PS51257">
    <property type="entry name" value="PROKAR_LIPOPROTEIN"/>
    <property type="match status" value="1"/>
</dbReference>
<dbReference type="AlphaFoldDB" id="A0A0A9BTR9"/>
<evidence type="ECO:0000313" key="1">
    <source>
        <dbReference type="EMBL" id="JAD62637.1"/>
    </source>
</evidence>
<protein>
    <submittedName>
        <fullName evidence="1">Uncharacterized protein</fullName>
    </submittedName>
</protein>